<evidence type="ECO:0000256" key="1">
    <source>
        <dbReference type="ARBA" id="ARBA00022490"/>
    </source>
</evidence>
<dbReference type="PIRSF" id="PIRSF019345">
    <property type="entry name" value="ScpB"/>
    <property type="match status" value="1"/>
</dbReference>
<keyword evidence="1" id="KW-0963">Cytoplasm</keyword>
<dbReference type="PANTHER" id="PTHR34298:SF2">
    <property type="entry name" value="SEGREGATION AND CONDENSATION PROTEIN B"/>
    <property type="match status" value="1"/>
</dbReference>
<dbReference type="GO" id="GO:0051304">
    <property type="term" value="P:chromosome separation"/>
    <property type="evidence" value="ECO:0007669"/>
    <property type="project" value="InterPro"/>
</dbReference>
<dbReference type="Gene3D" id="1.10.10.10">
    <property type="entry name" value="Winged helix-like DNA-binding domain superfamily/Winged helix DNA-binding domain"/>
    <property type="match status" value="2"/>
</dbReference>
<comment type="caution">
    <text evidence="5">The sequence shown here is derived from an EMBL/GenBank/DDBJ whole genome shotgun (WGS) entry which is preliminary data.</text>
</comment>
<proteinExistence type="predicted"/>
<reference evidence="5 6" key="1">
    <citation type="submission" date="2014-02" db="EMBL/GenBank/DDBJ databases">
        <title>Expanding our view of genomic diversity in Candidatus Accumulibacter clades.</title>
        <authorList>
            <person name="Skennerton C.T."/>
            <person name="Barr J.J."/>
            <person name="Slater F.R."/>
            <person name="Bond P.L."/>
            <person name="Tyson G.W."/>
        </authorList>
    </citation>
    <scope>NUCLEOTIDE SEQUENCE [LARGE SCALE GENOMIC DNA]</scope>
    <source>
        <strain evidence="6">BA-91</strain>
    </source>
</reference>
<dbReference type="NCBIfam" id="TIGR00281">
    <property type="entry name" value="SMC-Scp complex subunit ScpB"/>
    <property type="match status" value="1"/>
</dbReference>
<keyword evidence="2" id="KW-0132">Cell division</keyword>
<accession>A0A084Y6S4</accession>
<evidence type="ECO:0000313" key="6">
    <source>
        <dbReference type="Proteomes" id="UP000020077"/>
    </source>
</evidence>
<gene>
    <name evidence="5" type="ORF">AW09_004491</name>
</gene>
<dbReference type="InterPro" id="IPR036390">
    <property type="entry name" value="WH_DNA-bd_sf"/>
</dbReference>
<protein>
    <recommendedName>
        <fullName evidence="7">SMC-Scp complex subunit ScpB</fullName>
    </recommendedName>
</protein>
<dbReference type="AlphaFoldDB" id="A0A084Y6S4"/>
<dbReference type="EMBL" id="JDVG02000705">
    <property type="protein sequence ID" value="KFB70418.1"/>
    <property type="molecule type" value="Genomic_DNA"/>
</dbReference>
<dbReference type="InterPro" id="IPR005234">
    <property type="entry name" value="ScpB_csome_segregation"/>
</dbReference>
<dbReference type="SUPFAM" id="SSF46785">
    <property type="entry name" value="Winged helix' DNA-binding domain"/>
    <property type="match status" value="2"/>
</dbReference>
<dbReference type="Pfam" id="PF04079">
    <property type="entry name" value="SMC_ScpB"/>
    <property type="match status" value="1"/>
</dbReference>
<name>A0A084Y6S4_9PROT</name>
<dbReference type="Proteomes" id="UP000020077">
    <property type="component" value="Unassembled WGS sequence"/>
</dbReference>
<evidence type="ECO:0008006" key="7">
    <source>
        <dbReference type="Google" id="ProtNLM"/>
    </source>
</evidence>
<dbReference type="InterPro" id="IPR036388">
    <property type="entry name" value="WH-like_DNA-bd_sf"/>
</dbReference>
<evidence type="ECO:0000313" key="5">
    <source>
        <dbReference type="EMBL" id="KFB70418.1"/>
    </source>
</evidence>
<sequence length="200" mass="22342">MPTVTPGKVPAVPAVPAAKPPDVAAVKRVLEAVLLSTREPLTLNDLRKVFADQVTAEILRGLLDELRGEWSERPLELLPVASGWRFRTRAEYLPYLERLHPEKPPRYSRAVLETLAIIAYRQPVTRGDIEDIRGVTVATQVIRVLEERGWVEVVGHRDTPGRPELLATTKKFLDDLGLRTLAELPALEQIHSTLELADAQ</sequence>
<evidence type="ECO:0000256" key="4">
    <source>
        <dbReference type="ARBA" id="ARBA00023306"/>
    </source>
</evidence>
<organism evidence="5 6">
    <name type="scientific">Candidatus Accumulibacter phosphatis</name>
    <dbReference type="NCBI Taxonomy" id="327160"/>
    <lineage>
        <taxon>Bacteria</taxon>
        <taxon>Pseudomonadati</taxon>
        <taxon>Pseudomonadota</taxon>
        <taxon>Betaproteobacteria</taxon>
        <taxon>Candidatus Accumulibacter</taxon>
    </lineage>
</organism>
<dbReference type="GO" id="GO:0051301">
    <property type="term" value="P:cell division"/>
    <property type="evidence" value="ECO:0007669"/>
    <property type="project" value="UniProtKB-KW"/>
</dbReference>
<evidence type="ECO:0000256" key="2">
    <source>
        <dbReference type="ARBA" id="ARBA00022618"/>
    </source>
</evidence>
<dbReference type="PANTHER" id="PTHR34298">
    <property type="entry name" value="SEGREGATION AND CONDENSATION PROTEIN B"/>
    <property type="match status" value="1"/>
</dbReference>
<keyword evidence="4" id="KW-0131">Cell cycle</keyword>
<keyword evidence="3" id="KW-0159">Chromosome partition</keyword>
<evidence type="ECO:0000256" key="3">
    <source>
        <dbReference type="ARBA" id="ARBA00022829"/>
    </source>
</evidence>